<evidence type="ECO:0000256" key="9">
    <source>
        <dbReference type="PROSITE-ProRule" id="PRU00560"/>
    </source>
</evidence>
<dbReference type="EMBL" id="JAAZON010000029">
    <property type="protein sequence ID" value="NMC61702.1"/>
    <property type="molecule type" value="Genomic_DNA"/>
</dbReference>
<evidence type="ECO:0000256" key="1">
    <source>
        <dbReference type="ARBA" id="ARBA00022741"/>
    </source>
</evidence>
<dbReference type="EC" id="5.6.2.4" evidence="7"/>
<dbReference type="GO" id="GO:0000725">
    <property type="term" value="P:recombinational repair"/>
    <property type="evidence" value="ECO:0007669"/>
    <property type="project" value="TreeGrafter"/>
</dbReference>
<feature type="non-terminal residue" evidence="12">
    <location>
        <position position="1"/>
    </location>
</feature>
<feature type="domain" description="UvrD-like helicase C-terminal" evidence="11">
    <location>
        <begin position="217"/>
        <end position="451"/>
    </location>
</feature>
<dbReference type="PROSITE" id="PS51217">
    <property type="entry name" value="UVRD_HELICASE_CTER"/>
    <property type="match status" value="1"/>
</dbReference>
<evidence type="ECO:0000256" key="3">
    <source>
        <dbReference type="ARBA" id="ARBA00022806"/>
    </source>
</evidence>
<dbReference type="Pfam" id="PF00580">
    <property type="entry name" value="UvrD-helicase"/>
    <property type="match status" value="1"/>
</dbReference>
<comment type="caution">
    <text evidence="9">Lacks conserved residue(s) required for the propagation of feature annotation.</text>
</comment>
<evidence type="ECO:0000256" key="6">
    <source>
        <dbReference type="ARBA" id="ARBA00034617"/>
    </source>
</evidence>
<proteinExistence type="predicted"/>
<dbReference type="GO" id="GO:0016787">
    <property type="term" value="F:hydrolase activity"/>
    <property type="evidence" value="ECO:0007669"/>
    <property type="project" value="UniProtKB-UniRule"/>
</dbReference>
<comment type="caution">
    <text evidence="12">The sequence shown here is derived from an EMBL/GenBank/DDBJ whole genome shotgun (WGS) entry which is preliminary data.</text>
</comment>
<dbReference type="PANTHER" id="PTHR11070">
    <property type="entry name" value="UVRD / RECB / PCRA DNA HELICASE FAMILY MEMBER"/>
    <property type="match status" value="1"/>
</dbReference>
<keyword evidence="3 9" id="KW-0347">Helicase</keyword>
<dbReference type="InterPro" id="IPR000212">
    <property type="entry name" value="DNA_helicase_UvrD/REP"/>
</dbReference>
<dbReference type="AlphaFoldDB" id="A0A7X9FP97"/>
<evidence type="ECO:0000256" key="7">
    <source>
        <dbReference type="ARBA" id="ARBA00034808"/>
    </source>
</evidence>
<dbReference type="InterPro" id="IPR014017">
    <property type="entry name" value="DNA_helicase_UvrD-like_C"/>
</dbReference>
<sequence length="810" mass="92389">LRSIENDLRKVENELWEDFLEGKLPASILEGKGEYNRTSIPKEIQKLYLLFLKHASAIILGKLRAQSEATYKLMNDFEVEYEKQRKLKQSLSFSDVKKKLSDAALTGALDELYYRLDSRLSHLLLDEFQDTSNEEWRVIEPIVDEILSKGDLDYSFFCVGDTKQAIYGWRGGVAEIFDSLERKWPQLVPESKESSYRCSASVIELINRVFSSLSGLETLEERSDAVSVWQERFHPHRAVRKESKGYVRCEFLCEDPEKEAENLILDRIVQLAERLRIEAPKAEIGILVRRNQDVADIITALGRAGIAASEEGGTALDDSPILCAVFSLLKLSEHPGDKVARYHVSVSPLGEIFKFKDFEDHDGAVLLSASLRKRILDEGYGGVLAKISEQISQFCTKRDRRRMSQLVELGILFERRRSARVSDFLSMVQSSRVEDPSAEQIRVMTIHQAKGLEFDIVVVPFIHSEMYRFAADSLLYISDSPTEKPKQIVRGVNKRNMGLSPELTRLYIEDQSRKCREALSILYVALSRAKSMLFVIGKERDTHKKLNYSAMLRQTLSEDVVEGPSEFYAELGDLKESLDEYRVESPKVVSKAHDEVKETTVGIELSKTPLYQHVNLSDFRLSTFEELSERLVLSSEEAKIRDRIMRVFLSHIEWLEDFKSSDEKLETLGRKVTGKEKLIKEGVEAFHLLLKSQTAQDVFSREAQALKNGASLKVLRNYPFVFKDASEIYNGSFDRVVQHIRDDKIELVDLYVFKVDTLSPGGLGARAFGINRQQLEVLKKAAKTAFKLSGDNVKCWIMWTESGKLEELAL</sequence>
<dbReference type="InterPro" id="IPR027417">
    <property type="entry name" value="P-loop_NTPase"/>
</dbReference>
<dbReference type="GO" id="GO:0005524">
    <property type="term" value="F:ATP binding"/>
    <property type="evidence" value="ECO:0007669"/>
    <property type="project" value="UniProtKB-UniRule"/>
</dbReference>
<gene>
    <name evidence="12" type="ORF">GYA55_00895</name>
</gene>
<dbReference type="Proteomes" id="UP000524246">
    <property type="component" value="Unassembled WGS sequence"/>
</dbReference>
<evidence type="ECO:0000313" key="13">
    <source>
        <dbReference type="Proteomes" id="UP000524246"/>
    </source>
</evidence>
<dbReference type="GO" id="GO:0043138">
    <property type="term" value="F:3'-5' DNA helicase activity"/>
    <property type="evidence" value="ECO:0007669"/>
    <property type="project" value="UniProtKB-EC"/>
</dbReference>
<reference evidence="12 13" key="1">
    <citation type="journal article" date="2020" name="Biotechnol. Biofuels">
        <title>New insights from the biogas microbiome by comprehensive genome-resolved metagenomics of nearly 1600 species originating from multiple anaerobic digesters.</title>
        <authorList>
            <person name="Campanaro S."/>
            <person name="Treu L."/>
            <person name="Rodriguez-R L.M."/>
            <person name="Kovalovszki A."/>
            <person name="Ziels R.M."/>
            <person name="Maus I."/>
            <person name="Zhu X."/>
            <person name="Kougias P.G."/>
            <person name="Basile A."/>
            <person name="Luo G."/>
            <person name="Schluter A."/>
            <person name="Konstantinidis K.T."/>
            <person name="Angelidaki I."/>
        </authorList>
    </citation>
    <scope>NUCLEOTIDE SEQUENCE [LARGE SCALE GENOMIC DNA]</scope>
    <source>
        <strain evidence="12">AS27yjCOA_65</strain>
    </source>
</reference>
<dbReference type="GO" id="GO:0005829">
    <property type="term" value="C:cytosol"/>
    <property type="evidence" value="ECO:0007669"/>
    <property type="project" value="TreeGrafter"/>
</dbReference>
<dbReference type="PROSITE" id="PS51198">
    <property type="entry name" value="UVRD_HELICASE_ATP_BIND"/>
    <property type="match status" value="1"/>
</dbReference>
<keyword evidence="4 9" id="KW-0067">ATP-binding</keyword>
<evidence type="ECO:0000259" key="10">
    <source>
        <dbReference type="PROSITE" id="PS51198"/>
    </source>
</evidence>
<accession>A0A7X9FP97</accession>
<dbReference type="SUPFAM" id="SSF52540">
    <property type="entry name" value="P-loop containing nucleoside triphosphate hydrolases"/>
    <property type="match status" value="1"/>
</dbReference>
<evidence type="ECO:0000256" key="2">
    <source>
        <dbReference type="ARBA" id="ARBA00022801"/>
    </source>
</evidence>
<protein>
    <recommendedName>
        <fullName evidence="7">DNA 3'-5' helicase</fullName>
        <ecNumber evidence="7">5.6.2.4</ecNumber>
    </recommendedName>
</protein>
<dbReference type="GO" id="GO:0003677">
    <property type="term" value="F:DNA binding"/>
    <property type="evidence" value="ECO:0007669"/>
    <property type="project" value="InterPro"/>
</dbReference>
<keyword evidence="5" id="KW-0413">Isomerase</keyword>
<evidence type="ECO:0000256" key="8">
    <source>
        <dbReference type="ARBA" id="ARBA00048988"/>
    </source>
</evidence>
<dbReference type="InterPro" id="IPR014016">
    <property type="entry name" value="UvrD-like_ATP-bd"/>
</dbReference>
<dbReference type="PANTHER" id="PTHR11070:SF2">
    <property type="entry name" value="ATP-DEPENDENT DNA HELICASE SRS2"/>
    <property type="match status" value="1"/>
</dbReference>
<dbReference type="Pfam" id="PF13361">
    <property type="entry name" value="UvrD_C"/>
    <property type="match status" value="1"/>
</dbReference>
<evidence type="ECO:0000313" key="12">
    <source>
        <dbReference type="EMBL" id="NMC61702.1"/>
    </source>
</evidence>
<evidence type="ECO:0000259" key="11">
    <source>
        <dbReference type="PROSITE" id="PS51217"/>
    </source>
</evidence>
<keyword evidence="2 9" id="KW-0378">Hydrolase</keyword>
<keyword evidence="1 9" id="KW-0547">Nucleotide-binding</keyword>
<dbReference type="Gene3D" id="3.40.50.300">
    <property type="entry name" value="P-loop containing nucleotide triphosphate hydrolases"/>
    <property type="match status" value="3"/>
</dbReference>
<comment type="catalytic activity">
    <reaction evidence="8">
        <text>ATP + H2O = ADP + phosphate + H(+)</text>
        <dbReference type="Rhea" id="RHEA:13065"/>
        <dbReference type="ChEBI" id="CHEBI:15377"/>
        <dbReference type="ChEBI" id="CHEBI:15378"/>
        <dbReference type="ChEBI" id="CHEBI:30616"/>
        <dbReference type="ChEBI" id="CHEBI:43474"/>
        <dbReference type="ChEBI" id="CHEBI:456216"/>
        <dbReference type="EC" id="5.6.2.4"/>
    </reaction>
</comment>
<evidence type="ECO:0000256" key="4">
    <source>
        <dbReference type="ARBA" id="ARBA00022840"/>
    </source>
</evidence>
<name>A0A7X9FP97_9DELT</name>
<dbReference type="GO" id="GO:0033202">
    <property type="term" value="C:DNA helicase complex"/>
    <property type="evidence" value="ECO:0007669"/>
    <property type="project" value="TreeGrafter"/>
</dbReference>
<organism evidence="12 13">
    <name type="scientific">SAR324 cluster bacterium</name>
    <dbReference type="NCBI Taxonomy" id="2024889"/>
    <lineage>
        <taxon>Bacteria</taxon>
        <taxon>Deltaproteobacteria</taxon>
        <taxon>SAR324 cluster</taxon>
    </lineage>
</organism>
<feature type="domain" description="UvrD-like helicase ATP-binding" evidence="10">
    <location>
        <begin position="1"/>
        <end position="199"/>
    </location>
</feature>
<evidence type="ECO:0000256" key="5">
    <source>
        <dbReference type="ARBA" id="ARBA00023235"/>
    </source>
</evidence>
<comment type="catalytic activity">
    <reaction evidence="6">
        <text>Couples ATP hydrolysis with the unwinding of duplex DNA by translocating in the 3'-5' direction.</text>
        <dbReference type="EC" id="5.6.2.4"/>
    </reaction>
</comment>